<gene>
    <name evidence="1" type="ORF">ILUMI_15397</name>
</gene>
<organism evidence="1 2">
    <name type="scientific">Ignelater luminosus</name>
    <name type="common">Cucubano</name>
    <name type="synonym">Pyrophorus luminosus</name>
    <dbReference type="NCBI Taxonomy" id="2038154"/>
    <lineage>
        <taxon>Eukaryota</taxon>
        <taxon>Metazoa</taxon>
        <taxon>Ecdysozoa</taxon>
        <taxon>Arthropoda</taxon>
        <taxon>Hexapoda</taxon>
        <taxon>Insecta</taxon>
        <taxon>Pterygota</taxon>
        <taxon>Neoptera</taxon>
        <taxon>Endopterygota</taxon>
        <taxon>Coleoptera</taxon>
        <taxon>Polyphaga</taxon>
        <taxon>Elateriformia</taxon>
        <taxon>Elateroidea</taxon>
        <taxon>Elateridae</taxon>
        <taxon>Agrypninae</taxon>
        <taxon>Pyrophorini</taxon>
        <taxon>Ignelater</taxon>
    </lineage>
</organism>
<accession>A0A8K0G9J7</accession>
<sequence length="171" mass="19028">MEANSIPAAKVIPILLVVIGKETFKILRNICVPVLPKEKTYSQLCELSTQYFIKPKATFEELIELYNATQTTNESVNEWYVRIKSLASNCNLGVNLNIILQDKFVCGLLCGPIQDRVCGEDKCETLLELLQIALKKEAASIRVTAVNRVTETKVSLVGQIETWGSPGKRSI</sequence>
<evidence type="ECO:0000313" key="1">
    <source>
        <dbReference type="EMBL" id="KAF2890776.1"/>
    </source>
</evidence>
<dbReference type="AlphaFoldDB" id="A0A8K0G9J7"/>
<comment type="caution">
    <text evidence="1">The sequence shown here is derived from an EMBL/GenBank/DDBJ whole genome shotgun (WGS) entry which is preliminary data.</text>
</comment>
<dbReference type="OrthoDB" id="6784103at2759"/>
<name>A0A8K0G9J7_IGNLU</name>
<proteinExistence type="predicted"/>
<keyword evidence="2" id="KW-1185">Reference proteome</keyword>
<protein>
    <submittedName>
        <fullName evidence="1">Uncharacterized protein</fullName>
    </submittedName>
</protein>
<evidence type="ECO:0000313" key="2">
    <source>
        <dbReference type="Proteomes" id="UP000801492"/>
    </source>
</evidence>
<dbReference type="EMBL" id="VTPC01046660">
    <property type="protein sequence ID" value="KAF2890776.1"/>
    <property type="molecule type" value="Genomic_DNA"/>
</dbReference>
<reference evidence="1" key="1">
    <citation type="submission" date="2019-08" db="EMBL/GenBank/DDBJ databases">
        <title>The genome of the North American firefly Photinus pyralis.</title>
        <authorList>
            <consortium name="Photinus pyralis genome working group"/>
            <person name="Fallon T.R."/>
            <person name="Sander Lower S.E."/>
            <person name="Weng J.-K."/>
        </authorList>
    </citation>
    <scope>NUCLEOTIDE SEQUENCE</scope>
    <source>
        <strain evidence="1">TRF0915ILg1</strain>
        <tissue evidence="1">Whole body</tissue>
    </source>
</reference>
<dbReference type="Proteomes" id="UP000801492">
    <property type="component" value="Unassembled WGS sequence"/>
</dbReference>